<gene>
    <name evidence="2" type="ORF">Tco025E_00487</name>
</gene>
<protein>
    <submittedName>
        <fullName evidence="2">Uncharacterized protein</fullName>
    </submittedName>
</protein>
<proteinExistence type="predicted"/>
<dbReference type="Proteomes" id="UP000284403">
    <property type="component" value="Unassembled WGS sequence"/>
</dbReference>
<keyword evidence="3" id="KW-1185">Reference proteome</keyword>
<sequence length="918" mass="98769">MHRPRHRPSIQFEPSPQPVLSRVVEASGVGAAAVFISGATKGKRQEDKVWTTNLNQTPHPFLVLSSLPKNYLRKELISHTAPTKNSTGVRIERTRDIALSILFDAIVDGSGEAKTPIERLVVSCSNHPRTGYVGVLRVKDIKGTFTRAVIPGTLVAPFVKLTIFPRDVIRIKVLRVSAVELAFANSWTERRIVEEPMTSAADETVEGGEEEVGIANTVTYPQKAGAGENAGEPHSGNVAAPALMRSPVKVKKSSLVCSTAPISPVEAAPGDGESISDSSELQTQFEHPVSLNVAPVVQAEIKHVREKEVPPLKSDKALGASAVAFMEQKDHKAMKSPVGSEADSRVLLSLSNNAPLVHASPPTRRGKSHEGARAAPSLVEGEKSDSGGSGSNSVETELGRRHVSKALIAWTIKRRLLQDKNIMRSLITDTDAPSGVAQPDLLGRSHEVRVADSDTSGSQCREVSASRETAQARCAWNAVNHWTRENALREVMAAAKTFSVAVARTSEEVVASLSQSCGLQMLFVLSGEAHRPASSSVDCFNLMTTIARAAGRSGRNTELLFRMEDGFACLLHPRRELELKPQWLLVSAQAQPALVSDWLLEALRLHDSSDGGSQSFRGRQSADSVAASNATAGLAPLRKPAVLQSVVDFSSLFELLLPALRAWLTLGDLCYYGDVHPVLRPFIDEDGVIHPTGWFQCVLRGAVRSVLLSLPGAGCDDPREMPPTARRRLACITLGRLVPFSAVWQPHPHAVKVVLSNDHALHHIELLHGVLLDRRELAVAAALSPQSQGKMEPLSDGSTPIVCTSSRGRCAAAATEFPASSGNAAAMSALAFQVLATALRRSWMVVGLSLLPGISFDEDAFMDTVLRWAYAWPRTIVLFYTDPPWNEESSSPFSAAFLEAFAPVAGLRSAIEAVSANP</sequence>
<dbReference type="OrthoDB" id="244457at2759"/>
<accession>A0A3R7LHD9</accession>
<evidence type="ECO:0000313" key="2">
    <source>
        <dbReference type="EMBL" id="RNF27296.1"/>
    </source>
</evidence>
<feature type="region of interest" description="Disordered" evidence="1">
    <location>
        <begin position="353"/>
        <end position="397"/>
    </location>
</feature>
<dbReference type="EMBL" id="MKKU01000010">
    <property type="protein sequence ID" value="RNF27296.1"/>
    <property type="molecule type" value="Genomic_DNA"/>
</dbReference>
<evidence type="ECO:0000256" key="1">
    <source>
        <dbReference type="SAM" id="MobiDB-lite"/>
    </source>
</evidence>
<comment type="caution">
    <text evidence="2">The sequence shown here is derived from an EMBL/GenBank/DDBJ whole genome shotgun (WGS) entry which is preliminary data.</text>
</comment>
<evidence type="ECO:0000313" key="3">
    <source>
        <dbReference type="Proteomes" id="UP000284403"/>
    </source>
</evidence>
<name>A0A3R7LHD9_9TRYP</name>
<dbReference type="RefSeq" id="XP_029232502.1">
    <property type="nucleotide sequence ID" value="XM_029367429.1"/>
</dbReference>
<dbReference type="AlphaFoldDB" id="A0A3R7LHD9"/>
<dbReference type="GeneID" id="40314098"/>
<reference evidence="2 3" key="1">
    <citation type="journal article" date="2018" name="BMC Genomics">
        <title>Genomic comparison of Trypanosoma conorhini and Trypanosoma rangeli to Trypanosoma cruzi strains of high and low virulence.</title>
        <authorList>
            <person name="Bradwell K.R."/>
            <person name="Koparde V.N."/>
            <person name="Matveyev A.V."/>
            <person name="Serrano M.G."/>
            <person name="Alves J.M."/>
            <person name="Parikh H."/>
            <person name="Huang B."/>
            <person name="Lee V."/>
            <person name="Espinosa-Alvarez O."/>
            <person name="Ortiz P.A."/>
            <person name="Costa-Martins A.G."/>
            <person name="Teixeira M.M."/>
            <person name="Buck G.A."/>
        </authorList>
    </citation>
    <scope>NUCLEOTIDE SEQUENCE [LARGE SCALE GENOMIC DNA]</scope>
    <source>
        <strain evidence="2 3">025E</strain>
    </source>
</reference>
<organism evidence="2 3">
    <name type="scientific">Trypanosoma conorhini</name>
    <dbReference type="NCBI Taxonomy" id="83891"/>
    <lineage>
        <taxon>Eukaryota</taxon>
        <taxon>Discoba</taxon>
        <taxon>Euglenozoa</taxon>
        <taxon>Kinetoplastea</taxon>
        <taxon>Metakinetoplastina</taxon>
        <taxon>Trypanosomatida</taxon>
        <taxon>Trypanosomatidae</taxon>
        <taxon>Trypanosoma</taxon>
    </lineage>
</organism>